<dbReference type="Gene3D" id="2.160.10.10">
    <property type="entry name" value="Hexapeptide repeat proteins"/>
    <property type="match status" value="1"/>
</dbReference>
<keyword evidence="6" id="KW-1185">Reference proteome</keyword>
<name>A0A3N0B4B8_9ACTN</name>
<dbReference type="GO" id="GO:0008652">
    <property type="term" value="P:amino acid biosynthetic process"/>
    <property type="evidence" value="ECO:0007669"/>
    <property type="project" value="UniProtKB-KW"/>
</dbReference>
<comment type="caution">
    <text evidence="5">The sequence shown here is derived from an EMBL/GenBank/DDBJ whole genome shotgun (WGS) entry which is preliminary data.</text>
</comment>
<dbReference type="EMBL" id="QIBX01000001">
    <property type="protein sequence ID" value="RNL41955.1"/>
    <property type="molecule type" value="Genomic_DNA"/>
</dbReference>
<dbReference type="InterPro" id="IPR045304">
    <property type="entry name" value="LbH_SAT"/>
</dbReference>
<organism evidence="5 6">
    <name type="scientific">Slackia equolifaciens</name>
    <dbReference type="NCBI Taxonomy" id="498718"/>
    <lineage>
        <taxon>Bacteria</taxon>
        <taxon>Bacillati</taxon>
        <taxon>Actinomycetota</taxon>
        <taxon>Coriobacteriia</taxon>
        <taxon>Eggerthellales</taxon>
        <taxon>Eggerthellaceae</taxon>
        <taxon>Slackia</taxon>
    </lineage>
</organism>
<evidence type="ECO:0000256" key="4">
    <source>
        <dbReference type="ARBA" id="ARBA00023315"/>
    </source>
</evidence>
<evidence type="ECO:0000256" key="1">
    <source>
        <dbReference type="ARBA" id="ARBA00004876"/>
    </source>
</evidence>
<accession>A0A3N0B4B8</accession>
<dbReference type="RefSeq" id="WP_123207816.1">
    <property type="nucleotide sequence ID" value="NZ_JBHTHO010000004.1"/>
</dbReference>
<dbReference type="AlphaFoldDB" id="A0A3N0B4B8"/>
<comment type="pathway">
    <text evidence="1">Amino-acid biosynthesis; L-cysteine biosynthesis; L-cysteine from L-serine: step 1/2.</text>
</comment>
<keyword evidence="2" id="KW-0028">Amino-acid biosynthesis</keyword>
<keyword evidence="3 5" id="KW-0808">Transferase</keyword>
<sequence>MHTENLDAIVESIAQNYRTSPEIFFTDPDRHFPNKKNVEGILKSLRRVMFPSYFGDEAPTGAKPEYFIGEMLLRIEDSLRRELREAFLFRAGKGDEMNQIAPIAYEDVDARVEEVCTAFMNRLPEVHRILLTDVQAAFDGDPAAQSKEDIIFSYPGFFAVFVYRIAHELYVQGVPVIPRIMSEYAHSGTGVDINPGAQIDEYFFIDHATGVVIGETTTIGKHVKVYQGVTLGALSTRAGQQLAGVKRHPTIEDNVTIYSNASVLGGETVVGAGSVIAGSAFVTESVPANSRVSVSGQKICVRAPKKSAASWEL</sequence>
<evidence type="ECO:0000256" key="2">
    <source>
        <dbReference type="ARBA" id="ARBA00022605"/>
    </source>
</evidence>
<dbReference type="InterPro" id="IPR042122">
    <property type="entry name" value="Ser_AcTrfase_N_sf"/>
</dbReference>
<reference evidence="6" key="1">
    <citation type="submission" date="2018-05" db="EMBL/GenBank/DDBJ databases">
        <title>Genome Sequencing of selected type strains of the family Eggerthellaceae.</title>
        <authorList>
            <person name="Danylec N."/>
            <person name="Stoll D.A."/>
            <person name="Doetsch A."/>
            <person name="Huch M."/>
        </authorList>
    </citation>
    <scope>NUCLEOTIDE SEQUENCE [LARGE SCALE GENOMIC DNA]</scope>
    <source>
        <strain evidence="6">DSM 24851</strain>
    </source>
</reference>
<dbReference type="SUPFAM" id="SSF51161">
    <property type="entry name" value="Trimeric LpxA-like enzymes"/>
    <property type="match status" value="1"/>
</dbReference>
<gene>
    <name evidence="5" type="ORF">DMP06_00660</name>
</gene>
<proteinExistence type="predicted"/>
<evidence type="ECO:0000256" key="3">
    <source>
        <dbReference type="ARBA" id="ARBA00022679"/>
    </source>
</evidence>
<dbReference type="GO" id="GO:0016746">
    <property type="term" value="F:acyltransferase activity"/>
    <property type="evidence" value="ECO:0007669"/>
    <property type="project" value="UniProtKB-KW"/>
</dbReference>
<dbReference type="CDD" id="cd03354">
    <property type="entry name" value="LbH_SAT"/>
    <property type="match status" value="1"/>
</dbReference>
<dbReference type="InterPro" id="IPR011004">
    <property type="entry name" value="Trimer_LpxA-like_sf"/>
</dbReference>
<dbReference type="Gene3D" id="1.10.3130.10">
    <property type="entry name" value="serine acetyltransferase, domain 1"/>
    <property type="match status" value="1"/>
</dbReference>
<evidence type="ECO:0000313" key="5">
    <source>
        <dbReference type="EMBL" id="RNL41955.1"/>
    </source>
</evidence>
<evidence type="ECO:0000313" key="6">
    <source>
        <dbReference type="Proteomes" id="UP000269591"/>
    </source>
</evidence>
<dbReference type="PANTHER" id="PTHR42811">
    <property type="entry name" value="SERINE ACETYLTRANSFERASE"/>
    <property type="match status" value="1"/>
</dbReference>
<protein>
    <submittedName>
        <fullName evidence="5">Serine acetyltransferase</fullName>
    </submittedName>
</protein>
<dbReference type="OrthoDB" id="9801456at2"/>
<keyword evidence="4" id="KW-0012">Acyltransferase</keyword>
<dbReference type="Proteomes" id="UP000269591">
    <property type="component" value="Unassembled WGS sequence"/>
</dbReference>